<evidence type="ECO:0000313" key="2">
    <source>
        <dbReference type="Proteomes" id="UP000001654"/>
    </source>
</evidence>
<dbReference type="HOGENOM" id="CLU_3190981_0_0_10"/>
<name>D5B9L1_ZUNPS</name>
<reference evidence="1 2" key="1">
    <citation type="journal article" date="2010" name="BMC Genomics">
        <title>The complete genome of Zunongwangia profunda SM-A87 reveals its adaptation to the deep-sea environment and ecological role in sedimentary organic nitrogen degradation.</title>
        <authorList>
            <person name="Qin Q.L."/>
            <person name="Zhang X.Y."/>
            <person name="Wang X.M."/>
            <person name="Liu G.M."/>
            <person name="Chen X.L."/>
            <person name="Xie B.B."/>
            <person name="Dang H.Y."/>
            <person name="Zhou B.C."/>
            <person name="Yu J."/>
            <person name="Zhang Y.Z."/>
        </authorList>
    </citation>
    <scope>NUCLEOTIDE SEQUENCE [LARGE SCALE GENOMIC DNA]</scope>
    <source>
        <strain evidence="2">DSM 18752 / CCTCC AB 206139 / SM-A87</strain>
    </source>
</reference>
<protein>
    <submittedName>
        <fullName evidence="1">Uncharacterized protein</fullName>
    </submittedName>
</protein>
<dbReference type="eggNOG" id="ENOG502ZMQ2">
    <property type="taxonomic scope" value="Bacteria"/>
</dbReference>
<dbReference type="EMBL" id="CP001650">
    <property type="protein sequence ID" value="ADF54324.1"/>
    <property type="molecule type" value="Genomic_DNA"/>
</dbReference>
<dbReference type="AlphaFoldDB" id="D5B9L1"/>
<dbReference type="KEGG" id="zpr:ZPR_4020"/>
<proteinExistence type="predicted"/>
<evidence type="ECO:0000313" key="1">
    <source>
        <dbReference type="EMBL" id="ADF54324.1"/>
    </source>
</evidence>
<gene>
    <name evidence="1" type="ordered locus">ZPR_4020</name>
</gene>
<keyword evidence="2" id="KW-1185">Reference proteome</keyword>
<dbReference type="Proteomes" id="UP000001654">
    <property type="component" value="Chromosome"/>
</dbReference>
<organism evidence="1 2">
    <name type="scientific">Zunongwangia profunda (strain DSM 18752 / CCTCC AB 206139 / SM-A87)</name>
    <name type="common">Wangia profunda</name>
    <dbReference type="NCBI Taxonomy" id="655815"/>
    <lineage>
        <taxon>Bacteria</taxon>
        <taxon>Pseudomonadati</taxon>
        <taxon>Bacteroidota</taxon>
        <taxon>Flavobacteriia</taxon>
        <taxon>Flavobacteriales</taxon>
        <taxon>Flavobacteriaceae</taxon>
        <taxon>Zunongwangia</taxon>
    </lineage>
</organism>
<sequence>MPALPEIKANIGVIQQSEAAAAVSNPAPKSPLDSFFLGDLEFVFII</sequence>
<accession>D5B9L1</accession>